<dbReference type="SUPFAM" id="SSF69279">
    <property type="entry name" value="Phage tail proteins"/>
    <property type="match status" value="2"/>
</dbReference>
<dbReference type="Gene3D" id="4.10.220.110">
    <property type="match status" value="1"/>
</dbReference>
<keyword evidence="7" id="KW-1185">Reference proteome</keyword>
<protein>
    <submittedName>
        <fullName evidence="6">Type VI secretion protein VgrG</fullName>
    </submittedName>
</protein>
<organism evidence="6 7">
    <name type="scientific">Vibrio genomosp. F6 str. FF-238</name>
    <dbReference type="NCBI Taxonomy" id="1191298"/>
    <lineage>
        <taxon>Bacteria</taxon>
        <taxon>Pseudomonadati</taxon>
        <taxon>Pseudomonadota</taxon>
        <taxon>Gammaproteobacteria</taxon>
        <taxon>Vibrionales</taxon>
        <taxon>Vibrionaceae</taxon>
        <taxon>Vibrio</taxon>
    </lineage>
</organism>
<reference evidence="6 7" key="1">
    <citation type="journal article" date="2012" name="Science">
        <title>Ecological populations of bacteria act as socially cohesive units of antibiotic production and resistance.</title>
        <authorList>
            <person name="Cordero O.X."/>
            <person name="Wildschutte H."/>
            <person name="Kirkup B."/>
            <person name="Proehl S."/>
            <person name="Ngo L."/>
            <person name="Hussain F."/>
            <person name="Le Roux F."/>
            <person name="Mincer T."/>
            <person name="Polz M.F."/>
        </authorList>
    </citation>
    <scope>NUCLEOTIDE SEQUENCE [LARGE SCALE GENOMIC DNA]</scope>
    <source>
        <strain evidence="6 7">FF-238</strain>
    </source>
</reference>
<evidence type="ECO:0000256" key="3">
    <source>
        <dbReference type="ARBA" id="ARBA00022525"/>
    </source>
</evidence>
<evidence type="ECO:0000256" key="1">
    <source>
        <dbReference type="ARBA" id="ARBA00004613"/>
    </source>
</evidence>
<dbReference type="SUPFAM" id="SSF69255">
    <property type="entry name" value="gp5 N-terminal domain-like"/>
    <property type="match status" value="1"/>
</dbReference>
<dbReference type="SUPFAM" id="SSF69349">
    <property type="entry name" value="Phage fibre proteins"/>
    <property type="match status" value="1"/>
</dbReference>
<proteinExistence type="inferred from homology"/>
<dbReference type="InterPro" id="IPR054030">
    <property type="entry name" value="Gp5_Vgr_C"/>
</dbReference>
<comment type="similarity">
    <text evidence="2">Belongs to the VgrG protein family.</text>
</comment>
<dbReference type="InterPro" id="IPR006533">
    <property type="entry name" value="T6SS_Vgr_RhsGE"/>
</dbReference>
<feature type="domain" description="Gp5/Type VI secretion system Vgr protein OB-fold" evidence="4">
    <location>
        <begin position="390"/>
        <end position="456"/>
    </location>
</feature>
<evidence type="ECO:0000259" key="4">
    <source>
        <dbReference type="Pfam" id="PF04717"/>
    </source>
</evidence>
<dbReference type="Pfam" id="PF22178">
    <property type="entry name" value="Gp5_trimer_C"/>
    <property type="match status" value="1"/>
</dbReference>
<comment type="caution">
    <text evidence="6">The sequence shown here is derived from an EMBL/GenBank/DDBJ whole genome shotgun (WGS) entry which is preliminary data.</text>
</comment>
<dbReference type="InterPro" id="IPR037026">
    <property type="entry name" value="Vgr_OB-fold_dom_sf"/>
</dbReference>
<gene>
    <name evidence="6" type="ORF">A130_17490</name>
</gene>
<dbReference type="InterPro" id="IPR050708">
    <property type="entry name" value="T6SS_VgrG/RHS"/>
</dbReference>
<dbReference type="NCBIfam" id="TIGR01646">
    <property type="entry name" value="vgr_GE"/>
    <property type="match status" value="1"/>
</dbReference>
<keyword evidence="3" id="KW-0964">Secreted</keyword>
<dbReference type="Gene3D" id="3.55.50.10">
    <property type="entry name" value="Baseplate protein-like domains"/>
    <property type="match status" value="1"/>
</dbReference>
<evidence type="ECO:0000259" key="5">
    <source>
        <dbReference type="Pfam" id="PF22178"/>
    </source>
</evidence>
<comment type="subcellular location">
    <subcellularLocation>
        <location evidence="1">Secreted</location>
    </subcellularLocation>
</comment>
<dbReference type="Proteomes" id="UP000094165">
    <property type="component" value="Unassembled WGS sequence"/>
</dbReference>
<dbReference type="GO" id="GO:0005576">
    <property type="term" value="C:extracellular region"/>
    <property type="evidence" value="ECO:0007669"/>
    <property type="project" value="UniProtKB-SubCell"/>
</dbReference>
<dbReference type="Pfam" id="PF05954">
    <property type="entry name" value="Phage_GPD"/>
    <property type="match status" value="1"/>
</dbReference>
<dbReference type="Gene3D" id="2.40.50.230">
    <property type="entry name" value="Gp5 N-terminal domain"/>
    <property type="match status" value="1"/>
</dbReference>
<feature type="domain" description="Gp5/Type VI secretion system Vgr C-terminal trimerisation" evidence="5">
    <location>
        <begin position="473"/>
        <end position="582"/>
    </location>
</feature>
<evidence type="ECO:0000313" key="7">
    <source>
        <dbReference type="Proteomes" id="UP000094165"/>
    </source>
</evidence>
<dbReference type="PANTHER" id="PTHR32305">
    <property type="match status" value="1"/>
</dbReference>
<dbReference type="RefSeq" id="WP_017054516.1">
    <property type="nucleotide sequence ID" value="NZ_AJYW02000167.1"/>
</dbReference>
<dbReference type="EMBL" id="AJYW02000167">
    <property type="protein sequence ID" value="OEE75064.1"/>
    <property type="molecule type" value="Genomic_DNA"/>
</dbReference>
<evidence type="ECO:0000313" key="6">
    <source>
        <dbReference type="EMBL" id="OEE75064.1"/>
    </source>
</evidence>
<accession>A0A1E5CX28</accession>
<evidence type="ECO:0000256" key="2">
    <source>
        <dbReference type="ARBA" id="ARBA00005558"/>
    </source>
</evidence>
<dbReference type="AlphaFoldDB" id="A0A1E5CX28"/>
<name>A0A1E5CX28_9VIBR</name>
<dbReference type="PANTHER" id="PTHR32305:SF15">
    <property type="entry name" value="PROTEIN RHSA-RELATED"/>
    <property type="match status" value="1"/>
</dbReference>
<dbReference type="InterPro" id="IPR006531">
    <property type="entry name" value="Gp5/Vgr_OB"/>
</dbReference>
<dbReference type="Pfam" id="PF04717">
    <property type="entry name" value="Phage_base_V"/>
    <property type="match status" value="1"/>
</dbReference>
<dbReference type="Gene3D" id="2.30.110.50">
    <property type="match status" value="1"/>
</dbReference>
<feature type="non-terminal residue" evidence="6">
    <location>
        <position position="691"/>
    </location>
</feature>
<dbReference type="NCBIfam" id="TIGR03361">
    <property type="entry name" value="VI_Rhs_Vgr"/>
    <property type="match status" value="1"/>
</dbReference>
<dbReference type="InterPro" id="IPR017847">
    <property type="entry name" value="T6SS_RhsGE_Vgr_subset"/>
</dbReference>
<sequence length="691" mass="77567">MVTAANRAQFEIHVATIDFPLKVFAFEGNEEISQNFNLDVVIVCDEPNLDLESWLQLPVCLTLQNNNPNNQTADNHRYINGMVYAFEQLTYTKRHCQYKVTIKPRIELLKHRIDSRIFQQLSVEEIIKKTFSDAGILSNEFEFRLSNPHPKFDYCVQYGESDLSFIQRIMSESGLHYHFEHTQQRHLLIIADGQDGFLQLPALVYAPFNGMNKTEDVISQFQLRHQVRTGKISLRDYDFKKSTFKPQGQKITNITDEQPLEDYRYPGEFFTEAQASVQSKLHLEQQRGDHTLISAESDSPQITSGYFQPMQQHSKAEWNDDWLIVRVSHHGKQPQVLEEFASEGASYQAQFTCMPWGVPYRPKQLARPTIVGTQTAFVTGPENEEIYCDEFGRVKVLFHWDRESSANENASCWLRTAQGWAGNGYGQLILPRVGHEVIVSFINGDPNKPLIIGALYNAKNRVPYELPEHKTRSTFKTSSSIGADNFNELRFEDKKDQEHIYLHAAKDLDSQVENKRTQEIKDSDRLTVTGDQYQEIKKDSHSTVQGHQFTATKNESHQQIEGSLHQKISHSQLIESGSEIHLHVGNKAVIEAGSEITLSGGGSFINVDGNGVTVVGPAINLGGGSPGSGTGSASKMATLPILKVAQNSGDLTVQVAAEGIEYGQLDEKKNTFSTKRVAGATDAATQATQAT</sequence>